<protein>
    <submittedName>
        <fullName evidence="3">Uncharacterized protein</fullName>
    </submittedName>
</protein>
<evidence type="ECO:0000256" key="2">
    <source>
        <dbReference type="SAM" id="Phobius"/>
    </source>
</evidence>
<dbReference type="PANTHER" id="PTHR35896:SF3">
    <property type="entry name" value="MAJOR FACILITATOR SUPERFAMILY TRANSPORTER"/>
    <property type="match status" value="1"/>
</dbReference>
<organism evidence="3 4">
    <name type="scientific">Colletotrichum tofieldiae</name>
    <dbReference type="NCBI Taxonomy" id="708197"/>
    <lineage>
        <taxon>Eukaryota</taxon>
        <taxon>Fungi</taxon>
        <taxon>Dikarya</taxon>
        <taxon>Ascomycota</taxon>
        <taxon>Pezizomycotina</taxon>
        <taxon>Sordariomycetes</taxon>
        <taxon>Hypocreomycetidae</taxon>
        <taxon>Glomerellales</taxon>
        <taxon>Glomerellaceae</taxon>
        <taxon>Colletotrichum</taxon>
        <taxon>Colletotrichum spaethianum species complex</taxon>
    </lineage>
</organism>
<evidence type="ECO:0000256" key="1">
    <source>
        <dbReference type="SAM" id="MobiDB-lite"/>
    </source>
</evidence>
<sequence length="407" mass="45951">MKRNTQMRQTYQTSRWQEIPSLREGIRRCGIIRWGSKLGCSFYGDRVGSSLAHAIQPRLWQTAMLRRRIGCCRQTRQERKVVSWHIAPSLISFQTPPPCMHKEPGSSESFEIAGWYLNADGLHSIRISLAMMERPEPSPPRPGDWEKHAGEGIDDDLHVAPENSSHDPEESSRSLLDSHTTGHSRNRNRNSLFTTSYTRFVIIILVFLLLGALTSLALTTLVSHIRNASTTDHRNDNTLASLSHDPQSSVKFLHPAPCGATPSEARASGCLFDLISFNWLPPSCHDAELASQFEEELREAGQLSWYEDMQRTKPLSRDQIMTGEYSGIYVSLGYHLRHCTAMWRRMHRALMQGGGGLGRVDGYIWSYHHTRHCEETLLAGHNGSAAGELFTTEVRIKYPDCGVILET</sequence>
<gene>
    <name evidence="3" type="ORF">CT0861_12214</name>
</gene>
<feature type="region of interest" description="Disordered" evidence="1">
    <location>
        <begin position="133"/>
        <end position="188"/>
    </location>
</feature>
<dbReference type="Proteomes" id="UP000076552">
    <property type="component" value="Unassembled WGS sequence"/>
</dbReference>
<evidence type="ECO:0000313" key="3">
    <source>
        <dbReference type="EMBL" id="KZL68829.1"/>
    </source>
</evidence>
<proteinExistence type="predicted"/>
<dbReference type="AlphaFoldDB" id="A0A166R6K4"/>
<accession>A0A166R6K4</accession>
<dbReference type="PANTHER" id="PTHR35896">
    <property type="entry name" value="IG-LIKE DOMAIN-CONTAINING PROTEIN"/>
    <property type="match status" value="1"/>
</dbReference>
<comment type="caution">
    <text evidence="3">The sequence shown here is derived from an EMBL/GenBank/DDBJ whole genome shotgun (WGS) entry which is preliminary data.</text>
</comment>
<name>A0A166R6K4_9PEZI</name>
<keyword evidence="4" id="KW-1185">Reference proteome</keyword>
<dbReference type="InterPro" id="IPR053008">
    <property type="entry name" value="Phomopsin_biosynth_assoc"/>
</dbReference>
<feature type="compositionally biased region" description="Basic and acidic residues" evidence="1">
    <location>
        <begin position="143"/>
        <end position="172"/>
    </location>
</feature>
<evidence type="ECO:0000313" key="4">
    <source>
        <dbReference type="Proteomes" id="UP000076552"/>
    </source>
</evidence>
<dbReference type="EMBL" id="LFIV01000119">
    <property type="protein sequence ID" value="KZL68829.1"/>
    <property type="molecule type" value="Genomic_DNA"/>
</dbReference>
<keyword evidence="2" id="KW-0812">Transmembrane</keyword>
<keyword evidence="2" id="KW-1133">Transmembrane helix</keyword>
<feature type="transmembrane region" description="Helical" evidence="2">
    <location>
        <begin position="197"/>
        <end position="218"/>
    </location>
</feature>
<keyword evidence="2" id="KW-0472">Membrane</keyword>
<reference evidence="3 4" key="1">
    <citation type="submission" date="2015-06" db="EMBL/GenBank/DDBJ databases">
        <title>Survival trade-offs in plant roots during colonization by closely related pathogenic and mutualistic fungi.</title>
        <authorList>
            <person name="Hacquard S."/>
            <person name="Kracher B."/>
            <person name="Hiruma K."/>
            <person name="Weinman A."/>
            <person name="Muench P."/>
            <person name="Garrido Oter R."/>
            <person name="Ver Loren van Themaat E."/>
            <person name="Dallerey J.-F."/>
            <person name="Damm U."/>
            <person name="Henrissat B."/>
            <person name="Lespinet O."/>
            <person name="Thon M."/>
            <person name="Kemen E."/>
            <person name="McHardy A.C."/>
            <person name="Schulze-Lefert P."/>
            <person name="O'Connell R.J."/>
        </authorList>
    </citation>
    <scope>NUCLEOTIDE SEQUENCE [LARGE SCALE GENOMIC DNA]</scope>
    <source>
        <strain evidence="3 4">0861</strain>
    </source>
</reference>